<evidence type="ECO:0000256" key="7">
    <source>
        <dbReference type="SAM" id="SignalP"/>
    </source>
</evidence>
<evidence type="ECO:0000259" key="8">
    <source>
        <dbReference type="Pfam" id="PF00482"/>
    </source>
</evidence>
<dbReference type="Proteomes" id="UP000715441">
    <property type="component" value="Unassembled WGS sequence"/>
</dbReference>
<comment type="subcellular location">
    <subcellularLocation>
        <location evidence="1">Cell membrane</location>
        <topology evidence="1">Multi-pass membrane protein</topology>
    </subcellularLocation>
</comment>
<comment type="caution">
    <text evidence="9">The sequence shown here is derived from an EMBL/GenBank/DDBJ whole genome shotgun (WGS) entry which is preliminary data.</text>
</comment>
<evidence type="ECO:0000256" key="4">
    <source>
        <dbReference type="ARBA" id="ARBA00022989"/>
    </source>
</evidence>
<proteinExistence type="predicted"/>
<evidence type="ECO:0000256" key="2">
    <source>
        <dbReference type="ARBA" id="ARBA00022475"/>
    </source>
</evidence>
<dbReference type="PANTHER" id="PTHR35007">
    <property type="entry name" value="INTEGRAL MEMBRANE PROTEIN-RELATED"/>
    <property type="match status" value="1"/>
</dbReference>
<keyword evidence="7" id="KW-0732">Signal</keyword>
<feature type="domain" description="Type II secretion system protein GspF" evidence="8">
    <location>
        <begin position="61"/>
        <end position="180"/>
    </location>
</feature>
<reference evidence="9 10" key="1">
    <citation type="submission" date="2020-04" db="EMBL/GenBank/DDBJ databases">
        <title>Novel species.</title>
        <authorList>
            <person name="Teo W.F.A."/>
            <person name="Lipun K."/>
            <person name="Srisuk N."/>
            <person name="Duangmal K."/>
        </authorList>
    </citation>
    <scope>NUCLEOTIDE SEQUENCE [LARGE SCALE GENOMIC DNA]</scope>
    <source>
        <strain evidence="9 10">K13G38</strain>
    </source>
</reference>
<sequence>MTSASAVLMAAALLMLPSQAAAHARLAGLRPSLAGPSQTRPGIAGHRRRAPPAEELAGLWDLLAACLRAGLPVPTALQAVTGGLPGPEADALRATAALLALGADAGEAWKPASDCPGTAELARAARRTARSGSALADVAEELAGRLRTSIADSAEARAQRAGVLIAAPLALCFLPAFLCLGVVPVVFGLASRLTSL</sequence>
<keyword evidence="10" id="KW-1185">Reference proteome</keyword>
<dbReference type="EMBL" id="JAAXLS010000078">
    <property type="protein sequence ID" value="NKQ59109.1"/>
    <property type="molecule type" value="Genomic_DNA"/>
</dbReference>
<feature type="signal peptide" evidence="7">
    <location>
        <begin position="1"/>
        <end position="20"/>
    </location>
</feature>
<evidence type="ECO:0000256" key="5">
    <source>
        <dbReference type="ARBA" id="ARBA00023136"/>
    </source>
</evidence>
<dbReference type="InterPro" id="IPR018076">
    <property type="entry name" value="T2SS_GspF_dom"/>
</dbReference>
<evidence type="ECO:0000256" key="3">
    <source>
        <dbReference type="ARBA" id="ARBA00022692"/>
    </source>
</evidence>
<dbReference type="Pfam" id="PF00482">
    <property type="entry name" value="T2SSF"/>
    <property type="match status" value="1"/>
</dbReference>
<evidence type="ECO:0000313" key="10">
    <source>
        <dbReference type="Proteomes" id="UP000715441"/>
    </source>
</evidence>
<feature type="transmembrane region" description="Helical" evidence="6">
    <location>
        <begin position="163"/>
        <end position="190"/>
    </location>
</feature>
<accession>A0ABX1JJU8</accession>
<feature type="chain" id="PRO_5045775203" evidence="7">
    <location>
        <begin position="21"/>
        <end position="196"/>
    </location>
</feature>
<gene>
    <name evidence="9" type="ORF">HFP15_40325</name>
</gene>
<dbReference type="PANTHER" id="PTHR35007:SF3">
    <property type="entry name" value="POSSIBLE CONSERVED ALANINE RICH MEMBRANE PROTEIN"/>
    <property type="match status" value="1"/>
</dbReference>
<organism evidence="9 10">
    <name type="scientific">Amycolatopsis acididurans</name>
    <dbReference type="NCBI Taxonomy" id="2724524"/>
    <lineage>
        <taxon>Bacteria</taxon>
        <taxon>Bacillati</taxon>
        <taxon>Actinomycetota</taxon>
        <taxon>Actinomycetes</taxon>
        <taxon>Pseudonocardiales</taxon>
        <taxon>Pseudonocardiaceae</taxon>
        <taxon>Amycolatopsis</taxon>
    </lineage>
</organism>
<evidence type="ECO:0000256" key="6">
    <source>
        <dbReference type="SAM" id="Phobius"/>
    </source>
</evidence>
<evidence type="ECO:0000313" key="9">
    <source>
        <dbReference type="EMBL" id="NKQ59109.1"/>
    </source>
</evidence>
<protein>
    <submittedName>
        <fullName evidence="9">Type II secretion system protein</fullName>
    </submittedName>
</protein>
<keyword evidence="3 6" id="KW-0812">Transmembrane</keyword>
<dbReference type="RefSeq" id="WP_168523572.1">
    <property type="nucleotide sequence ID" value="NZ_JAAXLS010000078.1"/>
</dbReference>
<keyword evidence="5 6" id="KW-0472">Membrane</keyword>
<keyword evidence="4 6" id="KW-1133">Transmembrane helix</keyword>
<keyword evidence="2" id="KW-1003">Cell membrane</keyword>
<evidence type="ECO:0000256" key="1">
    <source>
        <dbReference type="ARBA" id="ARBA00004651"/>
    </source>
</evidence>
<name>A0ABX1JJU8_9PSEU</name>